<dbReference type="Proteomes" id="UP001152888">
    <property type="component" value="Unassembled WGS sequence"/>
</dbReference>
<comment type="caution">
    <text evidence="3">The sequence shown here is derived from an EMBL/GenBank/DDBJ whole genome shotgun (WGS) entry which is preliminary data.</text>
</comment>
<feature type="chain" id="PRO_5040263427" evidence="2">
    <location>
        <begin position="22"/>
        <end position="167"/>
    </location>
</feature>
<dbReference type="AlphaFoldDB" id="A0A9P0KYV3"/>
<keyword evidence="2" id="KW-0732">Signal</keyword>
<evidence type="ECO:0000313" key="3">
    <source>
        <dbReference type="EMBL" id="CAH1984316.1"/>
    </source>
</evidence>
<evidence type="ECO:0000256" key="1">
    <source>
        <dbReference type="SAM" id="MobiDB-lite"/>
    </source>
</evidence>
<reference evidence="3" key="1">
    <citation type="submission" date="2022-03" db="EMBL/GenBank/DDBJ databases">
        <authorList>
            <person name="Sayadi A."/>
        </authorList>
    </citation>
    <scope>NUCLEOTIDE SEQUENCE</scope>
</reference>
<evidence type="ECO:0000313" key="4">
    <source>
        <dbReference type="Proteomes" id="UP001152888"/>
    </source>
</evidence>
<dbReference type="OrthoDB" id="10551512at2759"/>
<feature type="region of interest" description="Disordered" evidence="1">
    <location>
        <begin position="89"/>
        <end position="167"/>
    </location>
</feature>
<dbReference type="EMBL" id="CAKOFQ010006955">
    <property type="protein sequence ID" value="CAH1984316.1"/>
    <property type="molecule type" value="Genomic_DNA"/>
</dbReference>
<organism evidence="3 4">
    <name type="scientific">Acanthoscelides obtectus</name>
    <name type="common">Bean weevil</name>
    <name type="synonym">Bruchus obtectus</name>
    <dbReference type="NCBI Taxonomy" id="200917"/>
    <lineage>
        <taxon>Eukaryota</taxon>
        <taxon>Metazoa</taxon>
        <taxon>Ecdysozoa</taxon>
        <taxon>Arthropoda</taxon>
        <taxon>Hexapoda</taxon>
        <taxon>Insecta</taxon>
        <taxon>Pterygota</taxon>
        <taxon>Neoptera</taxon>
        <taxon>Endopterygota</taxon>
        <taxon>Coleoptera</taxon>
        <taxon>Polyphaga</taxon>
        <taxon>Cucujiformia</taxon>
        <taxon>Chrysomeloidea</taxon>
        <taxon>Chrysomelidae</taxon>
        <taxon>Bruchinae</taxon>
        <taxon>Bruchini</taxon>
        <taxon>Acanthoscelides</taxon>
    </lineage>
</organism>
<evidence type="ECO:0000256" key="2">
    <source>
        <dbReference type="SAM" id="SignalP"/>
    </source>
</evidence>
<keyword evidence="4" id="KW-1185">Reference proteome</keyword>
<feature type="signal peptide" evidence="2">
    <location>
        <begin position="1"/>
        <end position="21"/>
    </location>
</feature>
<name>A0A9P0KYV3_ACAOB</name>
<protein>
    <submittedName>
        <fullName evidence="3">Uncharacterized protein</fullName>
    </submittedName>
</protein>
<sequence>MAGALLVVIVAMVPLLPEAATKPLFFFYGDSDEDLLTDYIEYTDDSVEYGDKDEELPAGPGGGAIINNGVVVTINGIPFNCTRNVCEPSVNGATNGGQANASVTSASQEVTLPSVSEGKKPEPEAVTAKATPGEGNEKVSTGGVTTGKPAEGVTTEKPPEVTTSSSS</sequence>
<accession>A0A9P0KYV3</accession>
<gene>
    <name evidence="3" type="ORF">ACAOBT_LOCUS16024</name>
</gene>
<feature type="compositionally biased region" description="Polar residues" evidence="1">
    <location>
        <begin position="91"/>
        <end position="114"/>
    </location>
</feature>
<proteinExistence type="predicted"/>